<evidence type="ECO:0000313" key="1">
    <source>
        <dbReference type="EMBL" id="PFH02066.1"/>
    </source>
</evidence>
<evidence type="ECO:0000313" key="2">
    <source>
        <dbReference type="Proteomes" id="UP000223596"/>
    </source>
</evidence>
<dbReference type="Proteomes" id="UP000223596">
    <property type="component" value="Unassembled WGS sequence"/>
</dbReference>
<organism evidence="1 2">
    <name type="scientific">Acetivibrio thermocellus AD2</name>
    <dbReference type="NCBI Taxonomy" id="1138384"/>
    <lineage>
        <taxon>Bacteria</taxon>
        <taxon>Bacillati</taxon>
        <taxon>Bacillota</taxon>
        <taxon>Clostridia</taxon>
        <taxon>Eubacteriales</taxon>
        <taxon>Oscillospiraceae</taxon>
        <taxon>Acetivibrio</taxon>
    </lineage>
</organism>
<name>A0AB36TEW5_ACETH</name>
<protein>
    <submittedName>
        <fullName evidence="1">Uncharacterized protein</fullName>
    </submittedName>
</protein>
<sequence length="77" mass="8765">MNFAPTKGNALDERINLYTSFNPLVSLPPRAMLNYIFDRVDKTIPNAAYNYGAFIANKQGWIVGNTDDSAFFWNPFK</sequence>
<comment type="caution">
    <text evidence="1">The sequence shown here is derived from an EMBL/GenBank/DDBJ whole genome shotgun (WGS) entry which is preliminary data.</text>
</comment>
<reference evidence="1 2" key="1">
    <citation type="submission" date="2017-09" db="EMBL/GenBank/DDBJ databases">
        <title>Evaluation of Pacific Biosciences Sequencing Technology to Finishing C. thermocellum Genome Sequences.</title>
        <authorList>
            <person name="Brown S."/>
        </authorList>
    </citation>
    <scope>NUCLEOTIDE SEQUENCE [LARGE SCALE GENOMIC DNA]</scope>
    <source>
        <strain evidence="1 2">AD2</strain>
    </source>
</reference>
<proteinExistence type="predicted"/>
<dbReference type="AlphaFoldDB" id="A0AB36TEW5"/>
<accession>A0AB36TEW5</accession>
<gene>
    <name evidence="1" type="ORF">M972_11828</name>
</gene>
<dbReference type="RefSeq" id="WP_003519623.1">
    <property type="nucleotide sequence ID" value="NZ_CP013828.1"/>
</dbReference>
<dbReference type="EMBL" id="PDBW01000001">
    <property type="protein sequence ID" value="PFH02066.1"/>
    <property type="molecule type" value="Genomic_DNA"/>
</dbReference>